<feature type="binding site" evidence="18">
    <location>
        <position position="137"/>
    </location>
    <ligand>
        <name>(6S)-NADPHX</name>
        <dbReference type="ChEBI" id="CHEBI:64076"/>
    </ligand>
</feature>
<feature type="binding site" evidence="17">
    <location>
        <position position="370"/>
    </location>
    <ligand>
        <name>(6S)-NADPHX</name>
        <dbReference type="ChEBI" id="CHEBI:64076"/>
    </ligand>
</feature>
<evidence type="ECO:0000256" key="13">
    <source>
        <dbReference type="ARBA" id="ARBA00023268"/>
    </source>
</evidence>
<evidence type="ECO:0000256" key="14">
    <source>
        <dbReference type="ARBA" id="ARBA00025153"/>
    </source>
</evidence>
<feature type="binding site" evidence="18">
    <location>
        <begin position="126"/>
        <end position="132"/>
    </location>
    <ligand>
        <name>(6S)-NADPHX</name>
        <dbReference type="ChEBI" id="CHEBI:64076"/>
    </ligand>
</feature>
<dbReference type="PIRSF" id="PIRSF017184">
    <property type="entry name" value="Nnr"/>
    <property type="match status" value="1"/>
</dbReference>
<evidence type="ECO:0000256" key="8">
    <source>
        <dbReference type="ARBA" id="ARBA00022857"/>
    </source>
</evidence>
<feature type="binding site" evidence="17">
    <location>
        <position position="436"/>
    </location>
    <ligand>
        <name>AMP</name>
        <dbReference type="ChEBI" id="CHEBI:456215"/>
    </ligand>
</feature>
<comment type="function">
    <text evidence="18">Catalyzes the epimerization of the S- and R-forms of NAD(P)HX, a damaged form of NAD(P)H that is a result of enzymatic or heat-dependent hydration. This is a prerequisite for the S-specific NAD(P)H-hydrate dehydratase to allow the repair of both epimers of NAD(P)HX.</text>
</comment>
<dbReference type="PROSITE" id="PS01050">
    <property type="entry name" value="YJEF_C_2"/>
    <property type="match status" value="1"/>
</dbReference>
<evidence type="ECO:0000259" key="20">
    <source>
        <dbReference type="PROSITE" id="PS51383"/>
    </source>
</evidence>
<keyword evidence="11 18" id="KW-0413">Isomerase</keyword>
<dbReference type="AlphaFoldDB" id="A0A0B6AJL0"/>
<evidence type="ECO:0000256" key="2">
    <source>
        <dbReference type="ARBA" id="ARBA00000909"/>
    </source>
</evidence>
<dbReference type="SUPFAM" id="SSF53613">
    <property type="entry name" value="Ribokinase-like"/>
    <property type="match status" value="1"/>
</dbReference>
<dbReference type="GO" id="GO:0110051">
    <property type="term" value="P:metabolite repair"/>
    <property type="evidence" value="ECO:0007669"/>
    <property type="project" value="TreeGrafter"/>
</dbReference>
<dbReference type="CDD" id="cd01171">
    <property type="entry name" value="YXKO-related"/>
    <property type="match status" value="1"/>
</dbReference>
<evidence type="ECO:0000256" key="12">
    <source>
        <dbReference type="ARBA" id="ARBA00023239"/>
    </source>
</evidence>
<comment type="similarity">
    <text evidence="3 19">In the N-terminal section; belongs to the NnrE/AIBP family.</text>
</comment>
<evidence type="ECO:0000256" key="4">
    <source>
        <dbReference type="ARBA" id="ARBA00009524"/>
    </source>
</evidence>
<dbReference type="EC" id="5.1.99.6" evidence="19"/>
<keyword evidence="6 17" id="KW-0547">Nucleotide-binding</keyword>
<comment type="cofactor">
    <cofactor evidence="17">
        <name>Mg(2+)</name>
        <dbReference type="ChEBI" id="CHEBI:18420"/>
    </cofactor>
</comment>
<evidence type="ECO:0000256" key="3">
    <source>
        <dbReference type="ARBA" id="ARBA00006001"/>
    </source>
</evidence>
<sequence>MRIVTNQEMYQVDDYVMNTIGMSEESLMENAGQAAANALSERIKKHENIGLLIGTGNNGGDGFVIARALKSKGYEVDVWVVPAREKIKGAAKKAMIIYENAGFTWQSAGDNFSVKKYTVLIDCLLGIGVKGSIKSPYDDIIKKINDSNAYIYSIDVPSGVMEQKQELTVRADATITLQQPKVTAFTYPSKESYGELIVVDIGIPPLAIEKSSSLKEVWSTQHIKQSFPIRNASSNKGTHGKGIVIGGSLQTPGAPMLTSKAALTSGAGLLTLALPSDIHAIAAAHMLEVMYKPCLSKDGFFAGEIPLEEEKYDAIAVGPGLGRTKETKKVVEQVLQQPVSVVIDADALFHLPDLMKEVKEREHATILTPHPGEMARLVDTSISEVEENRFLISRQYAVENGVYLVLKGPNTIVTTPDGKQYVNTTGNAGLAKGGTGDTLTGIILAFIMQHDSLQEAISNAVYVHGKAADVLLDQGHTMIDILASDVISALPSVFGQLNEK</sequence>
<comment type="catalytic activity">
    <reaction evidence="15 17 19">
        <text>(6S)-NADHX + ADP = AMP + phosphate + NADH + H(+)</text>
        <dbReference type="Rhea" id="RHEA:32223"/>
        <dbReference type="ChEBI" id="CHEBI:15378"/>
        <dbReference type="ChEBI" id="CHEBI:43474"/>
        <dbReference type="ChEBI" id="CHEBI:57945"/>
        <dbReference type="ChEBI" id="CHEBI:64074"/>
        <dbReference type="ChEBI" id="CHEBI:456215"/>
        <dbReference type="ChEBI" id="CHEBI:456216"/>
        <dbReference type="EC" id="4.2.1.136"/>
    </reaction>
</comment>
<keyword evidence="7 17" id="KW-0067">ATP-binding</keyword>
<keyword evidence="13" id="KW-0511">Multifunctional enzyme</keyword>
<feature type="binding site" evidence="17">
    <location>
        <position position="254"/>
    </location>
    <ligand>
        <name>(6S)-NADPHX</name>
        <dbReference type="ChEBI" id="CHEBI:64076"/>
    </ligand>
</feature>
<evidence type="ECO:0000313" key="23">
    <source>
        <dbReference type="Proteomes" id="UP000031829"/>
    </source>
</evidence>
<dbReference type="Gene3D" id="3.40.1190.20">
    <property type="match status" value="1"/>
</dbReference>
<evidence type="ECO:0000256" key="1">
    <source>
        <dbReference type="ARBA" id="ARBA00000013"/>
    </source>
</evidence>
<comment type="function">
    <text evidence="14 19">Bifunctional enzyme that catalyzes the epimerization of the S- and R-forms of NAD(P)HX and the dehydration of the S-form of NAD(P)HX at the expense of ADP, which is converted to AMP. This allows the repair of both epimers of NAD(P)HX, a damaged form of NAD(P)H that is a result of enzymatic or heat-dependent hydration.</text>
</comment>
<dbReference type="PROSITE" id="PS51385">
    <property type="entry name" value="YJEF_N"/>
    <property type="match status" value="1"/>
</dbReference>
<dbReference type="InterPro" id="IPR030677">
    <property type="entry name" value="Nnr"/>
</dbReference>
<comment type="subunit">
    <text evidence="17">Homotetramer.</text>
</comment>
<dbReference type="SUPFAM" id="SSF64153">
    <property type="entry name" value="YjeF N-terminal domain-like"/>
    <property type="match status" value="1"/>
</dbReference>
<dbReference type="InterPro" id="IPR017953">
    <property type="entry name" value="Carbohydrate_kinase_pred_CS"/>
</dbReference>
<dbReference type="Gene3D" id="3.40.50.10260">
    <property type="entry name" value="YjeF N-terminal domain"/>
    <property type="match status" value="1"/>
</dbReference>
<evidence type="ECO:0000256" key="16">
    <source>
        <dbReference type="ARBA" id="ARBA00049209"/>
    </source>
</evidence>
<dbReference type="HOGENOM" id="CLU_024853_4_1_9"/>
<feature type="binding site" evidence="18">
    <location>
        <position position="155"/>
    </location>
    <ligand>
        <name>(6S)-NADPHX</name>
        <dbReference type="ChEBI" id="CHEBI:64076"/>
    </ligand>
</feature>
<feature type="binding site" evidence="18">
    <location>
        <begin position="57"/>
        <end position="61"/>
    </location>
    <ligand>
        <name>(6S)-NADPHX</name>
        <dbReference type="ChEBI" id="CHEBI:64076"/>
    </ligand>
</feature>
<comment type="similarity">
    <text evidence="17">Belongs to the NnrD/CARKD family.</text>
</comment>
<dbReference type="PROSITE" id="PS51383">
    <property type="entry name" value="YJEF_C_3"/>
    <property type="match status" value="1"/>
</dbReference>
<keyword evidence="9 18" id="KW-0630">Potassium</keyword>
<comment type="similarity">
    <text evidence="4 19">In the C-terminal section; belongs to the NnrD/CARKD family.</text>
</comment>
<feature type="domain" description="YjeF N-terminal" evidence="21">
    <location>
        <begin position="9"/>
        <end position="209"/>
    </location>
</feature>
<comment type="catalytic activity">
    <reaction evidence="16 17 19">
        <text>(6S)-NADPHX + ADP = AMP + phosphate + NADPH + H(+)</text>
        <dbReference type="Rhea" id="RHEA:32235"/>
        <dbReference type="ChEBI" id="CHEBI:15378"/>
        <dbReference type="ChEBI" id="CHEBI:43474"/>
        <dbReference type="ChEBI" id="CHEBI:57783"/>
        <dbReference type="ChEBI" id="CHEBI:64076"/>
        <dbReference type="ChEBI" id="CHEBI:456215"/>
        <dbReference type="ChEBI" id="CHEBI:456216"/>
        <dbReference type="EC" id="4.2.1.136"/>
    </reaction>
</comment>
<dbReference type="GO" id="GO:0046496">
    <property type="term" value="P:nicotinamide nucleotide metabolic process"/>
    <property type="evidence" value="ECO:0007669"/>
    <property type="project" value="UniProtKB-UniRule"/>
</dbReference>
<dbReference type="PANTHER" id="PTHR12592">
    <property type="entry name" value="ATP-DEPENDENT (S)-NAD(P)H-HYDRATE DEHYDRATASE FAMILY MEMBER"/>
    <property type="match status" value="1"/>
</dbReference>
<organism evidence="22 23">
    <name type="scientific">Priestia megaterium (strain ATCC 14581 / DSM 32 / CCUG 1817 / JCM 2506 / NBRC 15308 / NCIMB 9376 / NCTC 10342 / NRRL B-14308 / VKM B-512 / Ford 19)</name>
    <name type="common">Bacillus megaterium</name>
    <dbReference type="NCBI Taxonomy" id="1348623"/>
    <lineage>
        <taxon>Bacteria</taxon>
        <taxon>Bacillati</taxon>
        <taxon>Bacillota</taxon>
        <taxon>Bacilli</taxon>
        <taxon>Bacillales</taxon>
        <taxon>Bacillaceae</taxon>
        <taxon>Priestia</taxon>
    </lineage>
</organism>
<comment type="catalytic activity">
    <reaction evidence="2 18 19">
        <text>(6R)-NADPHX = (6S)-NADPHX</text>
        <dbReference type="Rhea" id="RHEA:32227"/>
        <dbReference type="ChEBI" id="CHEBI:64076"/>
        <dbReference type="ChEBI" id="CHEBI:64077"/>
        <dbReference type="EC" id="5.1.99.6"/>
    </reaction>
</comment>
<protein>
    <recommendedName>
        <fullName evidence="19">Bifunctional NAD(P)H-hydrate repair enzyme</fullName>
    </recommendedName>
    <alternativeName>
        <fullName evidence="19">Nicotinamide nucleotide repair protein</fullName>
    </alternativeName>
    <domain>
        <recommendedName>
            <fullName evidence="19">ADP-dependent (S)-NAD(P)H-hydrate dehydratase</fullName>
            <ecNumber evidence="19">4.2.1.136</ecNumber>
        </recommendedName>
        <alternativeName>
            <fullName evidence="19">ADP-dependent NAD(P)HX dehydratase</fullName>
        </alternativeName>
    </domain>
    <domain>
        <recommendedName>
            <fullName evidence="19">NAD(P)H-hydrate epimerase</fullName>
            <ecNumber evidence="19">5.1.99.6</ecNumber>
        </recommendedName>
    </domain>
</protein>
<evidence type="ECO:0000256" key="5">
    <source>
        <dbReference type="ARBA" id="ARBA00022723"/>
    </source>
</evidence>
<evidence type="ECO:0000256" key="17">
    <source>
        <dbReference type="HAMAP-Rule" id="MF_01965"/>
    </source>
</evidence>
<dbReference type="KEGG" id="bmeg:BG04_4488"/>
<dbReference type="InterPro" id="IPR036652">
    <property type="entry name" value="YjeF_N_dom_sf"/>
</dbReference>
<dbReference type="InterPro" id="IPR029056">
    <property type="entry name" value="Ribokinase-like"/>
</dbReference>
<dbReference type="GO" id="GO:0052855">
    <property type="term" value="F:ADP-dependent NAD(P)H-hydrate dehydratase activity"/>
    <property type="evidence" value="ECO:0007669"/>
    <property type="project" value="UniProtKB-UniRule"/>
</dbReference>
<evidence type="ECO:0000256" key="19">
    <source>
        <dbReference type="PIRNR" id="PIRNR017184"/>
    </source>
</evidence>
<dbReference type="Pfam" id="PF01256">
    <property type="entry name" value="Carb_kinase"/>
    <property type="match status" value="1"/>
</dbReference>
<dbReference type="GO" id="GO:0005524">
    <property type="term" value="F:ATP binding"/>
    <property type="evidence" value="ECO:0007669"/>
    <property type="project" value="UniProtKB-UniRule"/>
</dbReference>
<proteinExistence type="inferred from homology"/>
<dbReference type="NCBIfam" id="TIGR00196">
    <property type="entry name" value="yjeF_cterm"/>
    <property type="match status" value="1"/>
</dbReference>
<dbReference type="HAMAP" id="MF_01965">
    <property type="entry name" value="NADHX_dehydratase"/>
    <property type="match status" value="1"/>
</dbReference>
<keyword evidence="10 17" id="KW-0520">NAD</keyword>
<feature type="binding site" evidence="17">
    <location>
        <position position="437"/>
    </location>
    <ligand>
        <name>(6S)-NADPHX</name>
        <dbReference type="ChEBI" id="CHEBI:64076"/>
    </ligand>
</feature>
<feature type="binding site" evidence="17">
    <location>
        <begin position="407"/>
        <end position="411"/>
    </location>
    <ligand>
        <name>AMP</name>
        <dbReference type="ChEBI" id="CHEBI:456215"/>
    </ligand>
</feature>
<dbReference type="RefSeq" id="WP_034652497.1">
    <property type="nucleotide sequence ID" value="NZ_BCVB01000005.1"/>
</dbReference>
<evidence type="ECO:0000256" key="15">
    <source>
        <dbReference type="ARBA" id="ARBA00048238"/>
    </source>
</evidence>
<keyword evidence="12 17" id="KW-0456">Lyase</keyword>
<feature type="binding site" evidence="18">
    <location>
        <position position="158"/>
    </location>
    <ligand>
        <name>K(+)</name>
        <dbReference type="ChEBI" id="CHEBI:29103"/>
    </ligand>
</feature>
<dbReference type="GO" id="GO:0052856">
    <property type="term" value="F:NAD(P)HX epimerase activity"/>
    <property type="evidence" value="ECO:0007669"/>
    <property type="project" value="UniProtKB-UniRule"/>
</dbReference>
<accession>A0A0B6AJL0</accession>
<keyword evidence="5 18" id="KW-0479">Metal-binding</keyword>
<reference evidence="22 23" key="1">
    <citation type="journal article" date="2015" name="Genome Announc.">
        <title>Complete genome sequences for 35 biothreat assay-relevant bacillus species.</title>
        <authorList>
            <person name="Johnson S.L."/>
            <person name="Daligault H.E."/>
            <person name="Davenport K.W."/>
            <person name="Jaissle J."/>
            <person name="Frey K.G."/>
            <person name="Ladner J.T."/>
            <person name="Broomall S.M."/>
            <person name="Bishop-Lilly K.A."/>
            <person name="Bruce D.C."/>
            <person name="Gibbons H.S."/>
            <person name="Coyne S.R."/>
            <person name="Lo C.C."/>
            <person name="Meincke L."/>
            <person name="Munk A.C."/>
            <person name="Koroleva G.I."/>
            <person name="Rosenzweig C.N."/>
            <person name="Palacios G.F."/>
            <person name="Redden C.L."/>
            <person name="Minogue T.D."/>
            <person name="Chain P.S."/>
        </authorList>
    </citation>
    <scope>NUCLEOTIDE SEQUENCE [LARGE SCALE GENOMIC DNA]</scope>
    <source>
        <strain evidence="23">ATCC 14581 / DSM 32 / JCM 2506 / NBRC 15308 / NCIMB 9376 / NCTC 10342 / NRRL B-14308 / VKM B-512</strain>
    </source>
</reference>
<comment type="function">
    <text evidence="17">Catalyzes the dehydration of the S-form of NAD(P)HX at the expense of ADP, which is converted to AMP. Together with NAD(P)HX epimerase, which catalyzes the epimerization of the S- and R-forms, the enzyme allows the repair of both epimers of NAD(P)HX, a damaged form of NAD(P)H that is a result of enzymatic or heat-dependent hydration.</text>
</comment>
<comment type="cofactor">
    <cofactor evidence="18 19">
        <name>K(+)</name>
        <dbReference type="ChEBI" id="CHEBI:29103"/>
    </cofactor>
    <text evidence="18 19">Binds 1 potassium ion per subunit.</text>
</comment>
<name>A0A0B6AJL0_PRIM2</name>
<evidence type="ECO:0000256" key="6">
    <source>
        <dbReference type="ARBA" id="ARBA00022741"/>
    </source>
</evidence>
<evidence type="ECO:0000256" key="10">
    <source>
        <dbReference type="ARBA" id="ARBA00023027"/>
    </source>
</evidence>
<evidence type="ECO:0000256" key="11">
    <source>
        <dbReference type="ARBA" id="ARBA00023235"/>
    </source>
</evidence>
<dbReference type="PROSITE" id="PS01049">
    <property type="entry name" value="YJEF_C_1"/>
    <property type="match status" value="1"/>
</dbReference>
<dbReference type="InterPro" id="IPR000631">
    <property type="entry name" value="CARKD"/>
</dbReference>
<keyword evidence="8 17" id="KW-0521">NADP</keyword>
<evidence type="ECO:0000313" key="22">
    <source>
        <dbReference type="EMBL" id="AJI20773.1"/>
    </source>
</evidence>
<dbReference type="EC" id="4.2.1.136" evidence="19"/>
<feature type="binding site" evidence="18">
    <location>
        <position position="122"/>
    </location>
    <ligand>
        <name>K(+)</name>
        <dbReference type="ChEBI" id="CHEBI:29103"/>
    </ligand>
</feature>
<dbReference type="NCBIfam" id="TIGR00197">
    <property type="entry name" value="yjeF_nterm"/>
    <property type="match status" value="1"/>
</dbReference>
<dbReference type="GO" id="GO:0046872">
    <property type="term" value="F:metal ion binding"/>
    <property type="evidence" value="ECO:0007669"/>
    <property type="project" value="UniProtKB-UniRule"/>
</dbReference>
<evidence type="ECO:0000256" key="7">
    <source>
        <dbReference type="ARBA" id="ARBA00022840"/>
    </source>
</evidence>
<dbReference type="EMBL" id="CP009920">
    <property type="protein sequence ID" value="AJI20773.1"/>
    <property type="molecule type" value="Genomic_DNA"/>
</dbReference>
<gene>
    <name evidence="18" type="primary">nnrE</name>
    <name evidence="17" type="synonym">nnrD</name>
    <name evidence="22" type="ORF">BG04_4488</name>
</gene>
<dbReference type="HAMAP" id="MF_01966">
    <property type="entry name" value="NADHX_epimerase"/>
    <property type="match status" value="1"/>
</dbReference>
<feature type="binding site" evidence="18">
    <location>
        <position position="58"/>
    </location>
    <ligand>
        <name>K(+)</name>
        <dbReference type="ChEBI" id="CHEBI:29103"/>
    </ligand>
</feature>
<comment type="catalytic activity">
    <reaction evidence="1 18 19">
        <text>(6R)-NADHX = (6S)-NADHX</text>
        <dbReference type="Rhea" id="RHEA:32215"/>
        <dbReference type="ChEBI" id="CHEBI:64074"/>
        <dbReference type="ChEBI" id="CHEBI:64075"/>
        <dbReference type="EC" id="5.1.99.6"/>
    </reaction>
</comment>
<dbReference type="GeneID" id="93642492"/>
<dbReference type="Proteomes" id="UP000031829">
    <property type="component" value="Chromosome"/>
</dbReference>
<dbReference type="InterPro" id="IPR004443">
    <property type="entry name" value="YjeF_N_dom"/>
</dbReference>
<dbReference type="PANTHER" id="PTHR12592:SF0">
    <property type="entry name" value="ATP-DEPENDENT (S)-NAD(P)H-HYDRATE DEHYDRATASE"/>
    <property type="match status" value="1"/>
</dbReference>
<evidence type="ECO:0000259" key="21">
    <source>
        <dbReference type="PROSITE" id="PS51385"/>
    </source>
</evidence>
<feature type="binding site" evidence="17">
    <location>
        <position position="320"/>
    </location>
    <ligand>
        <name>(6S)-NADPHX</name>
        <dbReference type="ChEBI" id="CHEBI:64076"/>
    </ligand>
</feature>
<evidence type="ECO:0000256" key="18">
    <source>
        <dbReference type="HAMAP-Rule" id="MF_01966"/>
    </source>
</evidence>
<comment type="similarity">
    <text evidence="18">Belongs to the NnrE/AIBP family.</text>
</comment>
<dbReference type="Pfam" id="PF03853">
    <property type="entry name" value="YjeF_N"/>
    <property type="match status" value="1"/>
</dbReference>
<feature type="domain" description="YjeF C-terminal" evidence="20">
    <location>
        <begin position="219"/>
        <end position="497"/>
    </location>
</feature>
<evidence type="ECO:0000256" key="9">
    <source>
        <dbReference type="ARBA" id="ARBA00022958"/>
    </source>
</evidence>